<protein>
    <submittedName>
        <fullName evidence="1">CRISPR-associated protein Cmr3</fullName>
    </submittedName>
</protein>
<gene>
    <name evidence="1" type="ORF">MSZNOR_4864</name>
</gene>
<dbReference type="Gene3D" id="2.60.40.4350">
    <property type="match status" value="1"/>
</dbReference>
<evidence type="ECO:0000313" key="2">
    <source>
        <dbReference type="Proteomes" id="UP001162030"/>
    </source>
</evidence>
<reference evidence="1 2" key="1">
    <citation type="submission" date="2023-03" db="EMBL/GenBank/DDBJ databases">
        <authorList>
            <person name="Pearce D."/>
        </authorList>
    </citation>
    <scope>NUCLEOTIDE SEQUENCE [LARGE SCALE GENOMIC DNA]</scope>
    <source>
        <strain evidence="1">Msz</strain>
    </source>
</reference>
<keyword evidence="2" id="KW-1185">Reference proteome</keyword>
<dbReference type="Proteomes" id="UP001162030">
    <property type="component" value="Chromosome"/>
</dbReference>
<dbReference type="RefSeq" id="WP_317963560.1">
    <property type="nucleotide sequence ID" value="NZ_OX458333.1"/>
</dbReference>
<evidence type="ECO:0000313" key="1">
    <source>
        <dbReference type="EMBL" id="CAI8970175.1"/>
    </source>
</evidence>
<dbReference type="Pfam" id="PF09700">
    <property type="entry name" value="Cas_Cmr3"/>
    <property type="match status" value="1"/>
</dbReference>
<proteinExistence type="predicted"/>
<name>A0ABM9I971_9GAMM</name>
<sequence>MSTNDYTTWRLHALDTWFFRETRPFDTIGSPELSSHFPPPAPTVAGAIKTLVGEQAGIDWREFKPKTAQDEPRDERYGRLGDLHLRGPFLCLDDRLLFPAPLFLLAKKKKPEAGEAGAPATDKNPELSLHRLRIGKPVETHLGIVRLPELPKSENGDEDKGYKPMENAWLTATGLKKVLDGNVPNSQDIFMPDQLYAAESRLGIGRDNRTKTVRADDALLYQTRHIRPYDNVSLVVGIEGLPPDIQPSPVRLGGEGRLALIEAVPDGLNLPEKPSPDGETHGLILILLTPADLDNAWRLPNSKSEAPAERDSGKAKLWRCEIDGVKLVVHSAVIGKPLREGGWHMAEGKPRRVESLVPAGSAWYCTVENMDLKAAIGKLHGIQVGDGEKLGRGLIVVGLWQRKEGAEI</sequence>
<organism evidence="1 2">
    <name type="scientific">Methylocaldum szegediense</name>
    <dbReference type="NCBI Taxonomy" id="73780"/>
    <lineage>
        <taxon>Bacteria</taxon>
        <taxon>Pseudomonadati</taxon>
        <taxon>Pseudomonadota</taxon>
        <taxon>Gammaproteobacteria</taxon>
        <taxon>Methylococcales</taxon>
        <taxon>Methylococcaceae</taxon>
        <taxon>Methylocaldum</taxon>
    </lineage>
</organism>
<dbReference type="EMBL" id="OX458333">
    <property type="protein sequence ID" value="CAI8970175.1"/>
    <property type="molecule type" value="Genomic_DNA"/>
</dbReference>
<dbReference type="InterPro" id="IPR019117">
    <property type="entry name" value="CRISPR-assoc_protein_Cmr3"/>
</dbReference>
<dbReference type="Gene3D" id="3.30.70.2940">
    <property type="match status" value="1"/>
</dbReference>
<accession>A0ABM9I971</accession>